<comment type="caution">
    <text evidence="13">The sequence shown here is derived from an EMBL/GenBank/DDBJ whole genome shotgun (WGS) entry which is preliminary data.</text>
</comment>
<dbReference type="InterPro" id="IPR009003">
    <property type="entry name" value="Peptidase_S1_PA"/>
</dbReference>
<name>A0A8K0CMM0_IGNLU</name>
<keyword evidence="4 10" id="KW-0732">Signal</keyword>
<dbReference type="InterPro" id="IPR022700">
    <property type="entry name" value="CLIP"/>
</dbReference>
<accession>A0A8K0CMM0</accession>
<keyword evidence="2 10" id="KW-0964">Secreted</keyword>
<dbReference type="FunFam" id="2.40.10.10:FF:000146">
    <property type="entry name" value="Serine protease 53"/>
    <property type="match status" value="1"/>
</dbReference>
<dbReference type="CDD" id="cd00190">
    <property type="entry name" value="Tryp_SPc"/>
    <property type="match status" value="1"/>
</dbReference>
<feature type="domain" description="Clip" evidence="12">
    <location>
        <begin position="19"/>
        <end position="70"/>
    </location>
</feature>
<dbReference type="Proteomes" id="UP000801492">
    <property type="component" value="Unassembled WGS sequence"/>
</dbReference>
<evidence type="ECO:0000259" key="11">
    <source>
        <dbReference type="PROSITE" id="PS50240"/>
    </source>
</evidence>
<dbReference type="PRINTS" id="PR00722">
    <property type="entry name" value="CHYMOTRYPSIN"/>
</dbReference>
<dbReference type="InterPro" id="IPR001254">
    <property type="entry name" value="Trypsin_dom"/>
</dbReference>
<dbReference type="Pfam" id="PF00089">
    <property type="entry name" value="Trypsin"/>
    <property type="match status" value="1"/>
</dbReference>
<comment type="domain">
    <text evidence="10">The clip domain consists of 35-55 residues which are 'knitted' together usually by 3 conserved disulfide bonds forming a clip-like compact structure.</text>
</comment>
<sequence>MVFKLVIVFVLLQQVLAERCTTPNNEIGSCVLLYSCPALIKAISHQDPLSIQFVRLSNCGGSGRNPMVCCGVASNFTVPIDLVTKKVQTETTTIETVTKRVEVKNATNSLIPDRRFCGYQHSDDYFRENYNTSEINEFPWLAILIYKKNSDIPRPTLACSGSLINTRYVLTSAHCTKQTEDFDLKLTAVRLGEYNIKNETDCVNTTGIKECSDPAEDFGIEKIIIHPNFVKYDTKHDIALLRLNRTVTYTDYIRPICLPFPGTTFAKVGDTLLISGFGQINSSTHLAEIKKKIQTKYISDEQCAKTNGDSLTKDHFCTKDVRDNTEFRCYGDTGGPIIFSHKSQWHQEGIVSYGFSGCGSYFPNVHLKVKSYLNWIEANIEP</sequence>
<dbReference type="EC" id="3.4.21.-" evidence="10"/>
<organism evidence="13 14">
    <name type="scientific">Ignelater luminosus</name>
    <name type="common">Cucubano</name>
    <name type="synonym">Pyrophorus luminosus</name>
    <dbReference type="NCBI Taxonomy" id="2038154"/>
    <lineage>
        <taxon>Eukaryota</taxon>
        <taxon>Metazoa</taxon>
        <taxon>Ecdysozoa</taxon>
        <taxon>Arthropoda</taxon>
        <taxon>Hexapoda</taxon>
        <taxon>Insecta</taxon>
        <taxon>Pterygota</taxon>
        <taxon>Neoptera</taxon>
        <taxon>Endopterygota</taxon>
        <taxon>Coleoptera</taxon>
        <taxon>Polyphaga</taxon>
        <taxon>Elateriformia</taxon>
        <taxon>Elateroidea</taxon>
        <taxon>Elateridae</taxon>
        <taxon>Agrypninae</taxon>
        <taxon>Pyrophorini</taxon>
        <taxon>Ignelater</taxon>
    </lineage>
</organism>
<evidence type="ECO:0000256" key="3">
    <source>
        <dbReference type="ARBA" id="ARBA00022670"/>
    </source>
</evidence>
<evidence type="ECO:0000256" key="4">
    <source>
        <dbReference type="ARBA" id="ARBA00022729"/>
    </source>
</evidence>
<dbReference type="InterPro" id="IPR043504">
    <property type="entry name" value="Peptidase_S1_PA_chymotrypsin"/>
</dbReference>
<evidence type="ECO:0000256" key="5">
    <source>
        <dbReference type="ARBA" id="ARBA00022801"/>
    </source>
</evidence>
<keyword evidence="7" id="KW-0865">Zymogen</keyword>
<keyword evidence="5 10" id="KW-0378">Hydrolase</keyword>
<feature type="domain" description="Peptidase S1" evidence="11">
    <location>
        <begin position="116"/>
        <end position="381"/>
    </location>
</feature>
<dbReference type="InterPro" id="IPR051487">
    <property type="entry name" value="Ser/Thr_Proteases_Immune/Dev"/>
</dbReference>
<proteinExistence type="inferred from homology"/>
<dbReference type="SMART" id="SM00680">
    <property type="entry name" value="CLIP"/>
    <property type="match status" value="1"/>
</dbReference>
<protein>
    <recommendedName>
        <fullName evidence="10">CLIP domain-containing serine protease</fullName>
        <ecNumber evidence="10">3.4.21.-</ecNumber>
    </recommendedName>
</protein>
<evidence type="ECO:0000256" key="2">
    <source>
        <dbReference type="ARBA" id="ARBA00022525"/>
    </source>
</evidence>
<evidence type="ECO:0000256" key="8">
    <source>
        <dbReference type="ARBA" id="ARBA00023157"/>
    </source>
</evidence>
<dbReference type="GO" id="GO:0006508">
    <property type="term" value="P:proteolysis"/>
    <property type="evidence" value="ECO:0007669"/>
    <property type="project" value="UniProtKB-KW"/>
</dbReference>
<evidence type="ECO:0000256" key="6">
    <source>
        <dbReference type="ARBA" id="ARBA00022825"/>
    </source>
</evidence>
<dbReference type="InterPro" id="IPR038565">
    <property type="entry name" value="CLIP_sf"/>
</dbReference>
<evidence type="ECO:0000313" key="13">
    <source>
        <dbReference type="EMBL" id="KAF2887771.1"/>
    </source>
</evidence>
<dbReference type="GO" id="GO:0005576">
    <property type="term" value="C:extracellular region"/>
    <property type="evidence" value="ECO:0007669"/>
    <property type="project" value="UniProtKB-SubCell"/>
</dbReference>
<dbReference type="Pfam" id="PF12032">
    <property type="entry name" value="CLIP"/>
    <property type="match status" value="1"/>
</dbReference>
<keyword evidence="6 10" id="KW-0720">Serine protease</keyword>
<gene>
    <name evidence="13" type="ORF">ILUMI_18402</name>
</gene>
<keyword evidence="3 10" id="KW-0645">Protease</keyword>
<dbReference type="PROSITE" id="PS50240">
    <property type="entry name" value="TRYPSIN_DOM"/>
    <property type="match status" value="1"/>
</dbReference>
<evidence type="ECO:0000256" key="1">
    <source>
        <dbReference type="ARBA" id="ARBA00004613"/>
    </source>
</evidence>
<dbReference type="SMART" id="SM00020">
    <property type="entry name" value="Tryp_SPc"/>
    <property type="match status" value="1"/>
</dbReference>
<comment type="subcellular location">
    <subcellularLocation>
        <location evidence="1 10">Secreted</location>
    </subcellularLocation>
</comment>
<dbReference type="AlphaFoldDB" id="A0A8K0CMM0"/>
<dbReference type="OrthoDB" id="6751792at2759"/>
<dbReference type="EMBL" id="VTPC01081841">
    <property type="protein sequence ID" value="KAF2887771.1"/>
    <property type="molecule type" value="Genomic_DNA"/>
</dbReference>
<evidence type="ECO:0000256" key="9">
    <source>
        <dbReference type="ARBA" id="ARBA00024195"/>
    </source>
</evidence>
<dbReference type="InterPro" id="IPR001314">
    <property type="entry name" value="Peptidase_S1A"/>
</dbReference>
<evidence type="ECO:0000256" key="7">
    <source>
        <dbReference type="ARBA" id="ARBA00023145"/>
    </source>
</evidence>
<dbReference type="SUPFAM" id="SSF50494">
    <property type="entry name" value="Trypsin-like serine proteases"/>
    <property type="match status" value="1"/>
</dbReference>
<comment type="similarity">
    <text evidence="9 10">Belongs to the peptidase S1 family. CLIP subfamily.</text>
</comment>
<evidence type="ECO:0000313" key="14">
    <source>
        <dbReference type="Proteomes" id="UP000801492"/>
    </source>
</evidence>
<reference evidence="13" key="1">
    <citation type="submission" date="2019-08" db="EMBL/GenBank/DDBJ databases">
        <title>The genome of the North American firefly Photinus pyralis.</title>
        <authorList>
            <consortium name="Photinus pyralis genome working group"/>
            <person name="Fallon T.R."/>
            <person name="Sander Lower S.E."/>
            <person name="Weng J.-K."/>
        </authorList>
    </citation>
    <scope>NUCLEOTIDE SEQUENCE</scope>
    <source>
        <strain evidence="13">TRF0915ILg1</strain>
        <tissue evidence="13">Whole body</tissue>
    </source>
</reference>
<dbReference type="PANTHER" id="PTHR24256">
    <property type="entry name" value="TRYPTASE-RELATED"/>
    <property type="match status" value="1"/>
</dbReference>
<evidence type="ECO:0000259" key="12">
    <source>
        <dbReference type="PROSITE" id="PS51888"/>
    </source>
</evidence>
<dbReference type="PROSITE" id="PS51888">
    <property type="entry name" value="CLIP"/>
    <property type="match status" value="1"/>
</dbReference>
<evidence type="ECO:0000256" key="10">
    <source>
        <dbReference type="RuleBase" id="RU366078"/>
    </source>
</evidence>
<keyword evidence="8" id="KW-1015">Disulfide bond</keyword>
<dbReference type="Gene3D" id="3.30.1640.30">
    <property type="match status" value="1"/>
</dbReference>
<feature type="chain" id="PRO_5035488555" description="CLIP domain-containing serine protease" evidence="10">
    <location>
        <begin position="18"/>
        <end position="382"/>
    </location>
</feature>
<feature type="signal peptide" evidence="10">
    <location>
        <begin position="1"/>
        <end position="17"/>
    </location>
</feature>
<dbReference type="Gene3D" id="2.40.10.10">
    <property type="entry name" value="Trypsin-like serine proteases"/>
    <property type="match status" value="2"/>
</dbReference>
<keyword evidence="14" id="KW-1185">Reference proteome</keyword>
<dbReference type="GO" id="GO:0004252">
    <property type="term" value="F:serine-type endopeptidase activity"/>
    <property type="evidence" value="ECO:0007669"/>
    <property type="project" value="UniProtKB-UniRule"/>
</dbReference>